<feature type="transmembrane region" description="Helical" evidence="2">
    <location>
        <begin position="36"/>
        <end position="56"/>
    </location>
</feature>
<keyword evidence="2" id="KW-1133">Transmembrane helix</keyword>
<evidence type="ECO:0000256" key="1">
    <source>
        <dbReference type="SAM" id="MobiDB-lite"/>
    </source>
</evidence>
<proteinExistence type="predicted"/>
<keyword evidence="4" id="KW-1185">Reference proteome</keyword>
<evidence type="ECO:0000256" key="2">
    <source>
        <dbReference type="SAM" id="Phobius"/>
    </source>
</evidence>
<feature type="transmembrane region" description="Helical" evidence="2">
    <location>
        <begin position="76"/>
        <end position="98"/>
    </location>
</feature>
<dbReference type="Proteomes" id="UP001144323">
    <property type="component" value="Unassembled WGS sequence"/>
</dbReference>
<name>A0A9W6GTE2_9HYPH</name>
<evidence type="ECO:0000313" key="3">
    <source>
        <dbReference type="EMBL" id="GLI92713.1"/>
    </source>
</evidence>
<sequence length="130" mass="13255">MSESQANQPHGASISPSDDARTRATDGGRGARVRTLAPPVILAVATLALASLAMLQPGDANNVMAIFPPWWTAERSVIAASAVGPVLGSGALPFMVAIKGVAPGVEGRLRAAGAVLIVDGRRFRVCATTL</sequence>
<reference evidence="3" key="1">
    <citation type="journal article" date="2023" name="Int. J. Syst. Evol. Microbiol.">
        <title>Methylocystis iwaonis sp. nov., a type II methane-oxidizing bacterium from surface soil of a rice paddy field in Japan, and emended description of the genus Methylocystis (ex Whittenbury et al. 1970) Bowman et al. 1993.</title>
        <authorList>
            <person name="Kaise H."/>
            <person name="Sawadogo J.B."/>
            <person name="Alam M.S."/>
            <person name="Ueno C."/>
            <person name="Dianou D."/>
            <person name="Shinjo R."/>
            <person name="Asakawa S."/>
        </authorList>
    </citation>
    <scope>NUCLEOTIDE SEQUENCE</scope>
    <source>
        <strain evidence="3">LMG27198</strain>
    </source>
</reference>
<dbReference type="AlphaFoldDB" id="A0A9W6GTE2"/>
<evidence type="ECO:0000313" key="4">
    <source>
        <dbReference type="Proteomes" id="UP001144323"/>
    </source>
</evidence>
<protein>
    <submittedName>
        <fullName evidence="3">Uncharacterized protein</fullName>
    </submittedName>
</protein>
<feature type="compositionally biased region" description="Polar residues" evidence="1">
    <location>
        <begin position="1"/>
        <end position="16"/>
    </location>
</feature>
<dbReference type="RefSeq" id="WP_281802084.1">
    <property type="nucleotide sequence ID" value="NZ_BSEC01000001.1"/>
</dbReference>
<keyword evidence="2" id="KW-0472">Membrane</keyword>
<organism evidence="3 4">
    <name type="scientific">Methylocystis echinoides</name>
    <dbReference type="NCBI Taxonomy" id="29468"/>
    <lineage>
        <taxon>Bacteria</taxon>
        <taxon>Pseudomonadati</taxon>
        <taxon>Pseudomonadota</taxon>
        <taxon>Alphaproteobacteria</taxon>
        <taxon>Hyphomicrobiales</taxon>
        <taxon>Methylocystaceae</taxon>
        <taxon>Methylocystis</taxon>
    </lineage>
</organism>
<accession>A0A9W6GTE2</accession>
<gene>
    <name evidence="3" type="ORF">LMG27198_17050</name>
</gene>
<comment type="caution">
    <text evidence="3">The sequence shown here is derived from an EMBL/GenBank/DDBJ whole genome shotgun (WGS) entry which is preliminary data.</text>
</comment>
<feature type="region of interest" description="Disordered" evidence="1">
    <location>
        <begin position="1"/>
        <end position="31"/>
    </location>
</feature>
<keyword evidence="2" id="KW-0812">Transmembrane</keyword>
<dbReference type="EMBL" id="BSEC01000001">
    <property type="protein sequence ID" value="GLI92713.1"/>
    <property type="molecule type" value="Genomic_DNA"/>
</dbReference>